<evidence type="ECO:0000313" key="4">
    <source>
        <dbReference type="Proteomes" id="UP001370490"/>
    </source>
</evidence>
<name>A0AAN8URH8_9MAGN</name>
<dbReference type="EMBL" id="JBAMMX010000021">
    <property type="protein sequence ID" value="KAK6920405.1"/>
    <property type="molecule type" value="Genomic_DNA"/>
</dbReference>
<evidence type="ECO:0000259" key="2">
    <source>
        <dbReference type="Pfam" id="PF13962"/>
    </source>
</evidence>
<evidence type="ECO:0000256" key="1">
    <source>
        <dbReference type="SAM" id="Phobius"/>
    </source>
</evidence>
<protein>
    <submittedName>
        <fullName evidence="3">PGG domain</fullName>
    </submittedName>
</protein>
<gene>
    <name evidence="3" type="ORF">RJ641_016309</name>
</gene>
<dbReference type="AlphaFoldDB" id="A0AAN8URH8"/>
<sequence length="155" mass="17669">MDLKQSFVHVGLVASENVEKMRFALLLFSNLFRLIIYVSFMGYLGGLKLHACRFWYLVFLVVTSSELKDRKILFAFELSFTQLVYIRLNYFKYGKERDSPSYVRSTLLVIAMLMAAATFQAGLNQPGGIWQDDLNGPDARIDSHISGKSVLGFHN</sequence>
<comment type="caution">
    <text evidence="3">The sequence shown here is derived from an EMBL/GenBank/DDBJ whole genome shotgun (WGS) entry which is preliminary data.</text>
</comment>
<evidence type="ECO:0000313" key="3">
    <source>
        <dbReference type="EMBL" id="KAK6920405.1"/>
    </source>
</evidence>
<dbReference type="InterPro" id="IPR026961">
    <property type="entry name" value="PGG_dom"/>
</dbReference>
<keyword evidence="4" id="KW-1185">Reference proteome</keyword>
<keyword evidence="1" id="KW-1133">Transmembrane helix</keyword>
<organism evidence="3 4">
    <name type="scientific">Dillenia turbinata</name>
    <dbReference type="NCBI Taxonomy" id="194707"/>
    <lineage>
        <taxon>Eukaryota</taxon>
        <taxon>Viridiplantae</taxon>
        <taxon>Streptophyta</taxon>
        <taxon>Embryophyta</taxon>
        <taxon>Tracheophyta</taxon>
        <taxon>Spermatophyta</taxon>
        <taxon>Magnoliopsida</taxon>
        <taxon>eudicotyledons</taxon>
        <taxon>Gunneridae</taxon>
        <taxon>Pentapetalae</taxon>
        <taxon>Dilleniales</taxon>
        <taxon>Dilleniaceae</taxon>
        <taxon>Dillenia</taxon>
    </lineage>
</organism>
<dbReference type="Proteomes" id="UP001370490">
    <property type="component" value="Unassembled WGS sequence"/>
</dbReference>
<reference evidence="3 4" key="1">
    <citation type="submission" date="2023-12" db="EMBL/GenBank/DDBJ databases">
        <title>A high-quality genome assembly for Dillenia turbinata (Dilleniales).</title>
        <authorList>
            <person name="Chanderbali A."/>
        </authorList>
    </citation>
    <scope>NUCLEOTIDE SEQUENCE [LARGE SCALE GENOMIC DNA]</scope>
    <source>
        <strain evidence="3">LSX21</strain>
        <tissue evidence="3">Leaf</tissue>
    </source>
</reference>
<keyword evidence="1" id="KW-0812">Transmembrane</keyword>
<proteinExistence type="predicted"/>
<feature type="transmembrane region" description="Helical" evidence="1">
    <location>
        <begin position="21"/>
        <end position="40"/>
    </location>
</feature>
<feature type="transmembrane region" description="Helical" evidence="1">
    <location>
        <begin position="102"/>
        <end position="123"/>
    </location>
</feature>
<dbReference type="Pfam" id="PF13962">
    <property type="entry name" value="PGG"/>
    <property type="match status" value="1"/>
</dbReference>
<feature type="domain" description="PGG" evidence="2">
    <location>
        <begin position="104"/>
        <end position="142"/>
    </location>
</feature>
<keyword evidence="1" id="KW-0472">Membrane</keyword>
<accession>A0AAN8URH8</accession>